<name>A0A6P1MCJ3_9BACT</name>
<dbReference type="EMBL" id="CP047593">
    <property type="protein sequence ID" value="QHI70833.1"/>
    <property type="molecule type" value="Genomic_DNA"/>
</dbReference>
<keyword evidence="2" id="KW-1185">Reference proteome</keyword>
<dbReference type="InterPro" id="IPR012902">
    <property type="entry name" value="N_methyl_site"/>
</dbReference>
<protein>
    <submittedName>
        <fullName evidence="1">Prepilin-type N-terminal cleavage/methylation domain-containing protein</fullName>
    </submittedName>
</protein>
<proteinExistence type="predicted"/>
<dbReference type="Pfam" id="PF07963">
    <property type="entry name" value="N_methyl"/>
    <property type="match status" value="1"/>
</dbReference>
<organism evidence="1 2">
    <name type="scientific">Tichowtungia aerotolerans</name>
    <dbReference type="NCBI Taxonomy" id="2697043"/>
    <lineage>
        <taxon>Bacteria</taxon>
        <taxon>Pseudomonadati</taxon>
        <taxon>Kiritimatiellota</taxon>
        <taxon>Tichowtungiia</taxon>
        <taxon>Tichowtungiales</taxon>
        <taxon>Tichowtungiaceae</taxon>
        <taxon>Tichowtungia</taxon>
    </lineage>
</organism>
<dbReference type="RefSeq" id="WP_160630005.1">
    <property type="nucleotide sequence ID" value="NZ_CP047593.1"/>
</dbReference>
<dbReference type="Proteomes" id="UP000464954">
    <property type="component" value="Chromosome"/>
</dbReference>
<dbReference type="NCBIfam" id="TIGR02532">
    <property type="entry name" value="IV_pilin_GFxxxE"/>
    <property type="match status" value="1"/>
</dbReference>
<dbReference type="PROSITE" id="PS00409">
    <property type="entry name" value="PROKAR_NTER_METHYL"/>
    <property type="match status" value="1"/>
</dbReference>
<dbReference type="KEGG" id="taer:GT409_15750"/>
<accession>A0A6P1MCJ3</accession>
<sequence length="180" mass="19573">MKGRTSRGFTLVEMMMAIVISVAVFAAMGTLLNRCFSLWLDAQAQWKLAQHARVTRLQILNGGFGVGTGLLSSTNVSVRMNGSWKLVEFQPVTKGGAYCMLGWPGDSMQNIWLFGGDGEGSAVAQTVSSWGYSDQPSVLVNHFDATVSNQVVTLSYTLNFLSMGRTNTLPQVIEARLVNE</sequence>
<dbReference type="AlphaFoldDB" id="A0A6P1MCJ3"/>
<gene>
    <name evidence="1" type="ORF">GT409_15750</name>
</gene>
<reference evidence="1 2" key="1">
    <citation type="submission" date="2020-01" db="EMBL/GenBank/DDBJ databases">
        <title>Ponticoccus aerotolerans gen. nov., sp. nov., an anaerobic bacterium and proposal of Ponticoccusceae fam. nov., Ponticoccusles ord. nov. and Ponticoccuse classis nov. in the phylum Kiritimatiellaeota.</title>
        <authorList>
            <person name="Zhou L.Y."/>
            <person name="Du Z.J."/>
        </authorList>
    </citation>
    <scope>NUCLEOTIDE SEQUENCE [LARGE SCALE GENOMIC DNA]</scope>
    <source>
        <strain evidence="1 2">S-5007</strain>
    </source>
</reference>
<evidence type="ECO:0000313" key="1">
    <source>
        <dbReference type="EMBL" id="QHI70833.1"/>
    </source>
</evidence>
<evidence type="ECO:0000313" key="2">
    <source>
        <dbReference type="Proteomes" id="UP000464954"/>
    </source>
</evidence>